<evidence type="ECO:0000313" key="3">
    <source>
        <dbReference type="EMBL" id="AYD90831.1"/>
    </source>
</evidence>
<feature type="compositionally biased region" description="Gly residues" evidence="1">
    <location>
        <begin position="90"/>
        <end position="100"/>
    </location>
</feature>
<dbReference type="CDD" id="cd00093">
    <property type="entry name" value="HTH_XRE"/>
    <property type="match status" value="1"/>
</dbReference>
<dbReference type="Gene3D" id="1.10.260.40">
    <property type="entry name" value="lambda repressor-like DNA-binding domains"/>
    <property type="match status" value="1"/>
</dbReference>
<evidence type="ECO:0000259" key="2">
    <source>
        <dbReference type="PROSITE" id="PS50943"/>
    </source>
</evidence>
<name>A0ABN5PUN8_9ACTO</name>
<dbReference type="InterPro" id="IPR010982">
    <property type="entry name" value="Lambda_DNA-bd_dom_sf"/>
</dbReference>
<feature type="domain" description="HTH cro/C1-type" evidence="2">
    <location>
        <begin position="19"/>
        <end position="74"/>
    </location>
</feature>
<evidence type="ECO:0000313" key="4">
    <source>
        <dbReference type="Proteomes" id="UP000273001"/>
    </source>
</evidence>
<reference evidence="3 4" key="1">
    <citation type="submission" date="2018-09" db="EMBL/GenBank/DDBJ databases">
        <authorList>
            <person name="Li J."/>
        </authorList>
    </citation>
    <scope>NUCLEOTIDE SEQUENCE [LARGE SCALE GENOMIC DNA]</scope>
    <source>
        <strain evidence="3 4">2129</strain>
    </source>
</reference>
<keyword evidence="4" id="KW-1185">Reference proteome</keyword>
<evidence type="ECO:0000256" key="1">
    <source>
        <dbReference type="SAM" id="MobiDB-lite"/>
    </source>
</evidence>
<sequence>MSMQPSVGTIPHFTIYDRLRKAREVSGLDQTELAERIGVSRTSVSSYEAGRIARPRKIVLNAWGLATGVPVQWLETGEEPTPGPGDDGAPAGGAGAGGGLPRLDSNQQPSD</sequence>
<accession>A0ABN5PUN8</accession>
<feature type="region of interest" description="Disordered" evidence="1">
    <location>
        <begin position="73"/>
        <end position="111"/>
    </location>
</feature>
<gene>
    <name evidence="3" type="ORF">D5R93_05890</name>
</gene>
<dbReference type="SMART" id="SM00530">
    <property type="entry name" value="HTH_XRE"/>
    <property type="match status" value="1"/>
</dbReference>
<organism evidence="3 4">
    <name type="scientific">Actinomyces lilanjuaniae</name>
    <dbReference type="NCBI Taxonomy" id="2321394"/>
    <lineage>
        <taxon>Bacteria</taxon>
        <taxon>Bacillati</taxon>
        <taxon>Actinomycetota</taxon>
        <taxon>Actinomycetes</taxon>
        <taxon>Actinomycetales</taxon>
        <taxon>Actinomycetaceae</taxon>
        <taxon>Actinomyces</taxon>
    </lineage>
</organism>
<dbReference type="Proteomes" id="UP000273001">
    <property type="component" value="Chromosome"/>
</dbReference>
<protein>
    <submittedName>
        <fullName evidence="3">XRE family transcriptional regulator</fullName>
    </submittedName>
</protein>
<dbReference type="EMBL" id="CP032514">
    <property type="protein sequence ID" value="AYD90831.1"/>
    <property type="molecule type" value="Genomic_DNA"/>
</dbReference>
<dbReference type="PROSITE" id="PS50943">
    <property type="entry name" value="HTH_CROC1"/>
    <property type="match status" value="1"/>
</dbReference>
<proteinExistence type="predicted"/>
<dbReference type="SUPFAM" id="SSF47413">
    <property type="entry name" value="lambda repressor-like DNA-binding domains"/>
    <property type="match status" value="1"/>
</dbReference>
<dbReference type="Pfam" id="PF01381">
    <property type="entry name" value="HTH_3"/>
    <property type="match status" value="1"/>
</dbReference>
<dbReference type="InterPro" id="IPR001387">
    <property type="entry name" value="Cro/C1-type_HTH"/>
</dbReference>